<dbReference type="InterPro" id="IPR034333">
    <property type="entry name" value="GST_Zeta_N"/>
</dbReference>
<evidence type="ECO:0000256" key="5">
    <source>
        <dbReference type="ARBA" id="ARBA00013199"/>
    </source>
</evidence>
<evidence type="ECO:0000313" key="12">
    <source>
        <dbReference type="EMBL" id="CAF3511775.1"/>
    </source>
</evidence>
<organism evidence="12 13">
    <name type="scientific">Didymodactylos carnosus</name>
    <dbReference type="NCBI Taxonomy" id="1234261"/>
    <lineage>
        <taxon>Eukaryota</taxon>
        <taxon>Metazoa</taxon>
        <taxon>Spiralia</taxon>
        <taxon>Gnathifera</taxon>
        <taxon>Rotifera</taxon>
        <taxon>Eurotatoria</taxon>
        <taxon>Bdelloidea</taxon>
        <taxon>Philodinida</taxon>
        <taxon>Philodinidae</taxon>
        <taxon>Didymodactylos</taxon>
    </lineage>
</organism>
<dbReference type="PANTHER" id="PTHR42673:SF4">
    <property type="entry name" value="MALEYLACETOACETATE ISOMERASE"/>
    <property type="match status" value="1"/>
</dbReference>
<evidence type="ECO:0000313" key="13">
    <source>
        <dbReference type="Proteomes" id="UP000682733"/>
    </source>
</evidence>
<keyword evidence="7" id="KW-0585">Phenylalanine catabolism</keyword>
<dbReference type="InterPro" id="IPR010987">
    <property type="entry name" value="Glutathione-S-Trfase_C-like"/>
</dbReference>
<feature type="region of interest" description="Disordered" evidence="8">
    <location>
        <begin position="204"/>
        <end position="232"/>
    </location>
</feature>
<dbReference type="InterPro" id="IPR004045">
    <property type="entry name" value="Glutathione_S-Trfase_N"/>
</dbReference>
<dbReference type="GO" id="GO:0004364">
    <property type="term" value="F:glutathione transferase activity"/>
    <property type="evidence" value="ECO:0007669"/>
    <property type="project" value="TreeGrafter"/>
</dbReference>
<dbReference type="FunFam" id="1.20.1050.10:FF:000010">
    <property type="entry name" value="Maleylacetoacetate isomerase isoform 1"/>
    <property type="match status" value="1"/>
</dbReference>
<dbReference type="GO" id="GO:0006749">
    <property type="term" value="P:glutathione metabolic process"/>
    <property type="evidence" value="ECO:0007669"/>
    <property type="project" value="TreeGrafter"/>
</dbReference>
<comment type="cofactor">
    <cofactor evidence="2">
        <name>glutathione</name>
        <dbReference type="ChEBI" id="CHEBI:57925"/>
    </cofactor>
</comment>
<dbReference type="InterPro" id="IPR036282">
    <property type="entry name" value="Glutathione-S-Trfase_C_sf"/>
</dbReference>
<protein>
    <recommendedName>
        <fullName evidence="5">maleylacetoacetate isomerase</fullName>
        <ecNumber evidence="5">5.2.1.2</ecNumber>
    </recommendedName>
</protein>
<proteinExistence type="inferred from homology"/>
<evidence type="ECO:0000256" key="2">
    <source>
        <dbReference type="ARBA" id="ARBA00001955"/>
    </source>
</evidence>
<dbReference type="PROSITE" id="PS50405">
    <property type="entry name" value="GST_CTER"/>
    <property type="match status" value="1"/>
</dbReference>
<evidence type="ECO:0000256" key="1">
    <source>
        <dbReference type="ARBA" id="ARBA00001622"/>
    </source>
</evidence>
<dbReference type="PANTHER" id="PTHR42673">
    <property type="entry name" value="MALEYLACETOACETATE ISOMERASE"/>
    <property type="match status" value="1"/>
</dbReference>
<name>A0A8S2GFH1_9BILA</name>
<comment type="catalytic activity">
    <reaction evidence="1">
        <text>4-maleylacetoacetate = 4-fumarylacetoacetate</text>
        <dbReference type="Rhea" id="RHEA:14817"/>
        <dbReference type="ChEBI" id="CHEBI:17105"/>
        <dbReference type="ChEBI" id="CHEBI:18034"/>
        <dbReference type="EC" id="5.2.1.2"/>
    </reaction>
</comment>
<evidence type="ECO:0000256" key="8">
    <source>
        <dbReference type="SAM" id="MobiDB-lite"/>
    </source>
</evidence>
<dbReference type="InterPro" id="IPR005955">
    <property type="entry name" value="GST_Zeta"/>
</dbReference>
<gene>
    <name evidence="11" type="ORF">OVA965_LOCUS1090</name>
    <name evidence="12" type="ORF">TMI583_LOCUS1091</name>
</gene>
<dbReference type="CDD" id="cd03191">
    <property type="entry name" value="GST_C_Zeta"/>
    <property type="match status" value="1"/>
</dbReference>
<reference evidence="12" key="1">
    <citation type="submission" date="2021-02" db="EMBL/GenBank/DDBJ databases">
        <authorList>
            <person name="Nowell W R."/>
        </authorList>
    </citation>
    <scope>NUCLEOTIDE SEQUENCE</scope>
</reference>
<comment type="pathway">
    <text evidence="3">Amino-acid degradation; L-phenylalanine degradation; acetoacetate and fumarate from L-phenylalanine: step 5/6.</text>
</comment>
<dbReference type="GO" id="GO:0016034">
    <property type="term" value="F:maleylacetoacetate isomerase activity"/>
    <property type="evidence" value="ECO:0007669"/>
    <property type="project" value="UniProtKB-EC"/>
</dbReference>
<dbReference type="CDD" id="cd03042">
    <property type="entry name" value="GST_N_Zeta"/>
    <property type="match status" value="1"/>
</dbReference>
<keyword evidence="6" id="KW-0828">Tyrosine catabolism</keyword>
<feature type="domain" description="GST C-terminal" evidence="10">
    <location>
        <begin position="475"/>
        <end position="594"/>
    </location>
</feature>
<dbReference type="GO" id="GO:0006572">
    <property type="term" value="P:L-tyrosine catabolic process"/>
    <property type="evidence" value="ECO:0007669"/>
    <property type="project" value="UniProtKB-KW"/>
</dbReference>
<dbReference type="GO" id="GO:0005739">
    <property type="term" value="C:mitochondrion"/>
    <property type="evidence" value="ECO:0007669"/>
    <property type="project" value="TreeGrafter"/>
</dbReference>
<evidence type="ECO:0000256" key="4">
    <source>
        <dbReference type="ARBA" id="ARBA00010007"/>
    </source>
</evidence>
<dbReference type="SFLD" id="SFLDG00358">
    <property type="entry name" value="Main_(cytGST)"/>
    <property type="match status" value="1"/>
</dbReference>
<dbReference type="Proteomes" id="UP000682733">
    <property type="component" value="Unassembled WGS sequence"/>
</dbReference>
<dbReference type="PROSITE" id="PS50404">
    <property type="entry name" value="GST_NTER"/>
    <property type="match status" value="1"/>
</dbReference>
<dbReference type="Gene3D" id="1.20.1050.10">
    <property type="match status" value="1"/>
</dbReference>
<dbReference type="SUPFAM" id="SSF52833">
    <property type="entry name" value="Thioredoxin-like"/>
    <property type="match status" value="1"/>
</dbReference>
<evidence type="ECO:0000256" key="7">
    <source>
        <dbReference type="ARBA" id="ARBA00023232"/>
    </source>
</evidence>
<evidence type="ECO:0000259" key="10">
    <source>
        <dbReference type="PROSITE" id="PS50405"/>
    </source>
</evidence>
<comment type="similarity">
    <text evidence="4">Belongs to the GST superfamily. Zeta family.</text>
</comment>
<dbReference type="Proteomes" id="UP000677228">
    <property type="component" value="Unassembled WGS sequence"/>
</dbReference>
<dbReference type="InterPro" id="IPR036249">
    <property type="entry name" value="Thioredoxin-like_sf"/>
</dbReference>
<dbReference type="InterPro" id="IPR034330">
    <property type="entry name" value="GST_Zeta_C"/>
</dbReference>
<dbReference type="GO" id="GO:0006559">
    <property type="term" value="P:L-phenylalanine catabolic process"/>
    <property type="evidence" value="ECO:0007669"/>
    <property type="project" value="UniProtKB-KW"/>
</dbReference>
<comment type="caution">
    <text evidence="12">The sequence shown here is derived from an EMBL/GenBank/DDBJ whole genome shotgun (WGS) entry which is preliminary data.</text>
</comment>
<dbReference type="SFLD" id="SFLDS00019">
    <property type="entry name" value="Glutathione_Transferase_(cytos"/>
    <property type="match status" value="1"/>
</dbReference>
<dbReference type="EC" id="5.2.1.2" evidence="5"/>
<dbReference type="NCBIfam" id="TIGR01262">
    <property type="entry name" value="maiA"/>
    <property type="match status" value="1"/>
</dbReference>
<dbReference type="SUPFAM" id="SSF47616">
    <property type="entry name" value="GST C-terminal domain-like"/>
    <property type="match status" value="1"/>
</dbReference>
<feature type="compositionally biased region" description="Polar residues" evidence="8">
    <location>
        <begin position="210"/>
        <end position="230"/>
    </location>
</feature>
<evidence type="ECO:0000256" key="3">
    <source>
        <dbReference type="ARBA" id="ARBA00004671"/>
    </source>
</evidence>
<dbReference type="EMBL" id="CAJNOK010000183">
    <property type="protein sequence ID" value="CAF0735176.1"/>
    <property type="molecule type" value="Genomic_DNA"/>
</dbReference>
<evidence type="ECO:0000313" key="11">
    <source>
        <dbReference type="EMBL" id="CAF0735176.1"/>
    </source>
</evidence>
<evidence type="ECO:0000259" key="9">
    <source>
        <dbReference type="PROSITE" id="PS50404"/>
    </source>
</evidence>
<dbReference type="Gene3D" id="3.40.30.10">
    <property type="entry name" value="Glutaredoxin"/>
    <property type="match status" value="1"/>
</dbReference>
<dbReference type="AlphaFoldDB" id="A0A8S2GFH1"/>
<dbReference type="EMBL" id="CAJOBA010000183">
    <property type="protein sequence ID" value="CAF3511775.1"/>
    <property type="molecule type" value="Genomic_DNA"/>
</dbReference>
<feature type="domain" description="GST N-terminal" evidence="9">
    <location>
        <begin position="388"/>
        <end position="469"/>
    </location>
</feature>
<dbReference type="Pfam" id="PF13410">
    <property type="entry name" value="GST_C_2"/>
    <property type="match status" value="1"/>
</dbReference>
<sequence length="600" mass="66990">MKNNNCELVSTVPTSETLHIETTMAQLNFDMAVDDQTPSIVHGKLSPKSVNQKTMIAHDTIITPLSVETCVEGNTPLSIQSIQDTSLSYSSPTFFNTPPISIPSTVSHERFRSASICSNRIITNVNQLLSDKLDEYSYFDKTRLDEFTSKSILGISDRTVTVDNNEDSNHHAGGSQTAKGHMLKRKLSIEFPFLNQKKKMLRKTIEKQDQPSLSNSQLSVESGFVSSSDNDQSDKNLLISTVSSSVINDINDISGPPISSMLLSLNIDSIMTPTDCIQTPLQNSTSLTPYTSISCKPTSSFDIDAISPEKTSLHHRQSTASITTMITPIAGEKVNFLIPMIPTQKKQSIDVKNLQRAMHTLITDKINNQDSSNKALALALVPFIMPVTKPILYNYYRSSCSYRVRIALALKNIPYECRPVNLAKGENVSDEHKKLNPKGEVPVLFIDDKMLVQSLPIIEYIDEIYNHAPKLLPDDAYLRYKTRMVSEIINSGIQPMQNLSILNRITEDKQEWASHFIGLGLDALEKELKETAGKYCIGDHVTMADCFLIPQLYNARRFKVDMKKYPVISAIEKELNKLDAVKISHPSQQTDCPEEAKDIL</sequence>
<dbReference type="Pfam" id="PF02798">
    <property type="entry name" value="GST_N"/>
    <property type="match status" value="1"/>
</dbReference>
<dbReference type="InterPro" id="IPR040079">
    <property type="entry name" value="Glutathione_S-Trfase"/>
</dbReference>
<evidence type="ECO:0000256" key="6">
    <source>
        <dbReference type="ARBA" id="ARBA00022878"/>
    </source>
</evidence>
<accession>A0A8S2GFH1</accession>